<name>A0A9D1T2Z0_9BACT</name>
<dbReference type="EMBL" id="DVOR01000112">
    <property type="protein sequence ID" value="HIV09164.1"/>
    <property type="molecule type" value="Genomic_DNA"/>
</dbReference>
<reference evidence="2" key="1">
    <citation type="submission" date="2020-10" db="EMBL/GenBank/DDBJ databases">
        <authorList>
            <person name="Gilroy R."/>
        </authorList>
    </citation>
    <scope>NUCLEOTIDE SEQUENCE</scope>
    <source>
        <strain evidence="2">35461</strain>
    </source>
</reference>
<dbReference type="Proteomes" id="UP000886845">
    <property type="component" value="Unassembled WGS sequence"/>
</dbReference>
<comment type="caution">
    <text evidence="2">The sequence shown here is derived from an EMBL/GenBank/DDBJ whole genome shotgun (WGS) entry which is preliminary data.</text>
</comment>
<feature type="transmembrane region" description="Helical" evidence="1">
    <location>
        <begin position="171"/>
        <end position="193"/>
    </location>
</feature>
<proteinExistence type="predicted"/>
<keyword evidence="1" id="KW-1133">Transmembrane helix</keyword>
<dbReference type="GO" id="GO:0005886">
    <property type="term" value="C:plasma membrane"/>
    <property type="evidence" value="ECO:0007669"/>
    <property type="project" value="UniProtKB-SubCell"/>
</dbReference>
<feature type="transmembrane region" description="Helical" evidence="1">
    <location>
        <begin position="21"/>
        <end position="39"/>
    </location>
</feature>
<dbReference type="GO" id="GO:0140359">
    <property type="term" value="F:ABC-type transporter activity"/>
    <property type="evidence" value="ECO:0007669"/>
    <property type="project" value="InterPro"/>
</dbReference>
<gene>
    <name evidence="2" type="ORF">IAC79_03515</name>
</gene>
<feature type="transmembrane region" description="Helical" evidence="1">
    <location>
        <begin position="221"/>
        <end position="243"/>
    </location>
</feature>
<evidence type="ECO:0000256" key="1">
    <source>
        <dbReference type="SAM" id="Phobius"/>
    </source>
</evidence>
<reference evidence="2" key="2">
    <citation type="journal article" date="2021" name="PeerJ">
        <title>Extensive microbial diversity within the chicken gut microbiome revealed by metagenomics and culture.</title>
        <authorList>
            <person name="Gilroy R."/>
            <person name="Ravi A."/>
            <person name="Getino M."/>
            <person name="Pursley I."/>
            <person name="Horton D.L."/>
            <person name="Alikhan N.F."/>
            <person name="Baker D."/>
            <person name="Gharbi K."/>
            <person name="Hall N."/>
            <person name="Watson M."/>
            <person name="Adriaenssens E.M."/>
            <person name="Foster-Nyarko E."/>
            <person name="Jarju S."/>
            <person name="Secka A."/>
            <person name="Antonio M."/>
            <person name="Oren A."/>
            <person name="Chaudhuri R.R."/>
            <person name="La Ragione R."/>
            <person name="Hildebrand F."/>
            <person name="Pallen M.J."/>
        </authorList>
    </citation>
    <scope>NUCLEOTIDE SEQUENCE</scope>
    <source>
        <strain evidence="2">35461</strain>
    </source>
</reference>
<accession>A0A9D1T2Z0</accession>
<evidence type="ECO:0000313" key="2">
    <source>
        <dbReference type="EMBL" id="HIV09164.1"/>
    </source>
</evidence>
<protein>
    <submittedName>
        <fullName evidence="2">ABC transporter permease subunit</fullName>
    </submittedName>
</protein>
<feature type="transmembrane region" description="Helical" evidence="1">
    <location>
        <begin position="94"/>
        <end position="122"/>
    </location>
</feature>
<feature type="transmembrane region" description="Helical" evidence="1">
    <location>
        <begin position="51"/>
        <end position="73"/>
    </location>
</feature>
<sequence length="250" mass="26615">MVFWTILRREAFQLVRSVHGLAPLFLALAGAGGLFVWLLNRAEGSATALPALWGLATAFGLPFLAAVAASRGFTQDREVGMLRLMFATPVRARWWVLGKVLAAWLLCMLYVAGMGVTCWVLARWALPADASLPGSWLGFALAVAALAAQALLWCGVGTLVSLFFRSSASTFLISLLTCLLAPPALCMTLSMTFGRPITQWPLFPLQMAVLDCAGGLVDVRALAGCLMGAAVVTYAAGMAFDALRLCATER</sequence>
<organism evidence="2 3">
    <name type="scientific">Candidatus Spyradenecus faecavium</name>
    <dbReference type="NCBI Taxonomy" id="2840947"/>
    <lineage>
        <taxon>Bacteria</taxon>
        <taxon>Pseudomonadati</taxon>
        <taxon>Lentisphaerota</taxon>
        <taxon>Lentisphaeria</taxon>
        <taxon>Lentisphaerales</taxon>
        <taxon>Lentisphaeraceae</taxon>
        <taxon>Lentisphaeraceae incertae sedis</taxon>
        <taxon>Candidatus Spyradenecus</taxon>
    </lineage>
</organism>
<dbReference type="Pfam" id="PF12679">
    <property type="entry name" value="ABC2_membrane_2"/>
    <property type="match status" value="1"/>
</dbReference>
<dbReference type="AlphaFoldDB" id="A0A9D1T2Z0"/>
<feature type="transmembrane region" description="Helical" evidence="1">
    <location>
        <begin position="134"/>
        <end position="164"/>
    </location>
</feature>
<keyword evidence="1" id="KW-0812">Transmembrane</keyword>
<evidence type="ECO:0000313" key="3">
    <source>
        <dbReference type="Proteomes" id="UP000886845"/>
    </source>
</evidence>
<keyword evidence="1" id="KW-0472">Membrane</keyword>